<gene>
    <name evidence="1" type="ORF">LINF_130009600</name>
</gene>
<accession>A0A6L0WME2</accession>
<dbReference type="VEuPathDB" id="TriTrypDB:LINF_130009600"/>
<evidence type="ECO:0000313" key="2">
    <source>
        <dbReference type="Proteomes" id="UP000255414"/>
    </source>
</evidence>
<dbReference type="EMBL" id="LR812946">
    <property type="protein sequence ID" value="CAC9465258.1"/>
    <property type="molecule type" value="Genomic_DNA"/>
</dbReference>
<sequence>MRNSADSPLESVWCNRPMVCMDTNDRLHWCSSGNSSSRRSTSFATSHSPRRGLLVFGFPRVFRLLHWSCCRAASMAERGGKAVSFPRLGHALLLSLPAVHTAVRACFVPPRKQHNPLYGSNSAPYFWSQLCPVRRLLDNGFRSFGFFGSTSVSGHQFYSNLLLCLRFSVPATCSEGNFVPTQVLEQLRVSLVRACHTVRMLCADVLRLVSAHSQQR</sequence>
<proteinExistence type="predicted"/>
<dbReference type="AlphaFoldDB" id="A0A6L0WME2"/>
<organism evidence="1 2">
    <name type="scientific">Leishmania infantum</name>
    <dbReference type="NCBI Taxonomy" id="5671"/>
    <lineage>
        <taxon>Eukaryota</taxon>
        <taxon>Discoba</taxon>
        <taxon>Euglenozoa</taxon>
        <taxon>Kinetoplastea</taxon>
        <taxon>Metakinetoplastina</taxon>
        <taxon>Trypanosomatida</taxon>
        <taxon>Trypanosomatidae</taxon>
        <taxon>Leishmaniinae</taxon>
        <taxon>Leishmania</taxon>
    </lineage>
</organism>
<protein>
    <submittedName>
        <fullName evidence="1">Hypothetical_protein_-_conserved</fullName>
    </submittedName>
</protein>
<reference evidence="1" key="1">
    <citation type="submission" date="2020-06" db="EMBL/GenBank/DDBJ databases">
        <authorList>
            <person name="Gonzalez-de la Fuente S."/>
            <person name="Peiro-Pastor R."/>
            <person name="Rastrojo A."/>
            <person name="Moreno J."/>
            <person name="Carrasco-Ramiro F."/>
            <person name="Requena JM."/>
            <person name="Aguado B."/>
        </authorList>
    </citation>
    <scope>NUCLEOTIDE SEQUENCE</scope>
</reference>
<name>A0A6L0WME2_LEIIN</name>
<evidence type="ECO:0000313" key="1">
    <source>
        <dbReference type="EMBL" id="CAC9465258.1"/>
    </source>
</evidence>
<dbReference type="Proteomes" id="UP000255414">
    <property type="component" value="Chromosome 13"/>
</dbReference>